<dbReference type="EMBL" id="PHHE01000001">
    <property type="protein sequence ID" value="PKA71349.1"/>
    <property type="molecule type" value="Genomic_DNA"/>
</dbReference>
<evidence type="ECO:0000313" key="2">
    <source>
        <dbReference type="EMBL" id="PKA71349.1"/>
    </source>
</evidence>
<keyword evidence="1" id="KW-0175">Coiled coil</keyword>
<evidence type="ECO:0000313" key="3">
    <source>
        <dbReference type="Proteomes" id="UP000232455"/>
    </source>
</evidence>
<proteinExistence type="predicted"/>
<name>A0ABX4Q3I2_9PSED</name>
<gene>
    <name evidence="2" type="ORF">ATI02_4327</name>
</gene>
<dbReference type="RefSeq" id="WP_100847278.1">
    <property type="nucleotide sequence ID" value="NZ_PHHE01000001.1"/>
</dbReference>
<evidence type="ECO:0000256" key="1">
    <source>
        <dbReference type="SAM" id="Coils"/>
    </source>
</evidence>
<sequence length="236" mass="25759">MTTDVKSNKASYEENKHLYSVQVNEVGAKIIEVLTTKGIATDYEETLKQITAASEAGDVAKILELTTKLKSIKDNRANHEKALSDFKQKFKFPDILQAYREEFEELAYQAAQEAVKAAHVATNTKGKRGSKAAASGEPKGTRTMSIYQISKGDKSVEFPLRAGPAGLEQDRAAFEFLGFKLVTPAGATKPVLEPAEITYDNGTKVPAARKSIIEALNKGGVKKFKDYDVKDVTPKA</sequence>
<dbReference type="Proteomes" id="UP000232455">
    <property type="component" value="Unassembled WGS sequence"/>
</dbReference>
<feature type="coiled-coil region" evidence="1">
    <location>
        <begin position="62"/>
        <end position="89"/>
    </location>
</feature>
<organism evidence="2 3">
    <name type="scientific">Pseudomonas baetica</name>
    <dbReference type="NCBI Taxonomy" id="674054"/>
    <lineage>
        <taxon>Bacteria</taxon>
        <taxon>Pseudomonadati</taxon>
        <taxon>Pseudomonadota</taxon>
        <taxon>Gammaproteobacteria</taxon>
        <taxon>Pseudomonadales</taxon>
        <taxon>Pseudomonadaceae</taxon>
        <taxon>Pseudomonas</taxon>
    </lineage>
</organism>
<protein>
    <submittedName>
        <fullName evidence="2">Uncharacterized protein</fullName>
    </submittedName>
</protein>
<accession>A0ABX4Q3I2</accession>
<comment type="caution">
    <text evidence="2">The sequence shown here is derived from an EMBL/GenBank/DDBJ whole genome shotgun (WGS) entry which is preliminary data.</text>
</comment>
<keyword evidence="3" id="KW-1185">Reference proteome</keyword>
<reference evidence="2 3" key="1">
    <citation type="submission" date="2017-11" db="EMBL/GenBank/DDBJ databases">
        <title>Genome sequencing of a diverse group of Pseudomonas species.</title>
        <authorList>
            <person name="Loper J."/>
        </authorList>
    </citation>
    <scope>NUCLEOTIDE SEQUENCE [LARGE SCALE GENOMIC DNA]</scope>
    <source>
        <strain evidence="2 3">LMG 25716</strain>
    </source>
</reference>